<feature type="compositionally biased region" description="Basic and acidic residues" evidence="1">
    <location>
        <begin position="134"/>
        <end position="166"/>
    </location>
</feature>
<keyword evidence="2" id="KW-0812">Transmembrane</keyword>
<accession>A0A4R4Y4D2</accession>
<feature type="transmembrane region" description="Helical" evidence="2">
    <location>
        <begin position="73"/>
        <end position="93"/>
    </location>
</feature>
<feature type="compositionally biased region" description="Basic and acidic residues" evidence="1">
    <location>
        <begin position="182"/>
        <end position="206"/>
    </location>
</feature>
<keyword evidence="4" id="KW-1185">Reference proteome</keyword>
<evidence type="ECO:0000313" key="4">
    <source>
        <dbReference type="Proteomes" id="UP000294947"/>
    </source>
</evidence>
<dbReference type="SUPFAM" id="SSF103473">
    <property type="entry name" value="MFS general substrate transporter"/>
    <property type="match status" value="1"/>
</dbReference>
<reference evidence="3 4" key="1">
    <citation type="submission" date="2019-03" db="EMBL/GenBank/DDBJ databases">
        <title>Draft genome sequences of novel Actinobacteria.</title>
        <authorList>
            <person name="Sahin N."/>
            <person name="Ay H."/>
            <person name="Saygin H."/>
        </authorList>
    </citation>
    <scope>NUCLEOTIDE SEQUENCE [LARGE SCALE GENOMIC DNA]</scope>
    <source>
        <strain evidence="3 4">7K502</strain>
    </source>
</reference>
<gene>
    <name evidence="3" type="ORF">E1288_37705</name>
</gene>
<proteinExistence type="predicted"/>
<dbReference type="AlphaFoldDB" id="A0A4R4Y4D2"/>
<keyword evidence="2" id="KW-1133">Transmembrane helix</keyword>
<evidence type="ECO:0000313" key="3">
    <source>
        <dbReference type="EMBL" id="TDD39105.1"/>
    </source>
</evidence>
<keyword evidence="2" id="KW-0472">Membrane</keyword>
<protein>
    <submittedName>
        <fullName evidence="3">DUF308 domain-containing protein</fullName>
    </submittedName>
</protein>
<feature type="transmembrane region" description="Helical" evidence="2">
    <location>
        <begin position="12"/>
        <end position="31"/>
    </location>
</feature>
<evidence type="ECO:0000256" key="1">
    <source>
        <dbReference type="SAM" id="MobiDB-lite"/>
    </source>
</evidence>
<feature type="transmembrane region" description="Helical" evidence="2">
    <location>
        <begin position="99"/>
        <end position="122"/>
    </location>
</feature>
<comment type="caution">
    <text evidence="3">The sequence shown here is derived from an EMBL/GenBank/DDBJ whole genome shotgun (WGS) entry which is preliminary data.</text>
</comment>
<sequence>MSISSNRVHLTHRLGAAVLGVVLLVVGVLQLPWTSGYAIPGLATTSAVSVSTLVAGLILICSAVWGSRIASSVSTVLGALFLLGGIVQLALLHTSWNVLGFQLSTALFCIIAGLLMLLLGFYGRVSGGLPPDNPYRRDHPVRTDRPDPDEQLRAGRVDEREQRLIDAEVSVAEGTASPRQVRAVEQERARKQAEDRRRARRSDENQ</sequence>
<dbReference type="InterPro" id="IPR036259">
    <property type="entry name" value="MFS_trans_sf"/>
</dbReference>
<dbReference type="Proteomes" id="UP000294947">
    <property type="component" value="Unassembled WGS sequence"/>
</dbReference>
<evidence type="ECO:0000256" key="2">
    <source>
        <dbReference type="SAM" id="Phobius"/>
    </source>
</evidence>
<name>A0A4R4Y4D2_9PSEU</name>
<organism evidence="3 4">
    <name type="scientific">Saccharopolyspora elongata</name>
    <dbReference type="NCBI Taxonomy" id="2530387"/>
    <lineage>
        <taxon>Bacteria</taxon>
        <taxon>Bacillati</taxon>
        <taxon>Actinomycetota</taxon>
        <taxon>Actinomycetes</taxon>
        <taxon>Pseudonocardiales</taxon>
        <taxon>Pseudonocardiaceae</taxon>
        <taxon>Saccharopolyspora</taxon>
    </lineage>
</organism>
<dbReference type="RefSeq" id="WP_132493473.1">
    <property type="nucleotide sequence ID" value="NZ_SMKW01000080.1"/>
</dbReference>
<dbReference type="OrthoDB" id="5187794at2"/>
<dbReference type="EMBL" id="SMKW01000080">
    <property type="protein sequence ID" value="TDD39105.1"/>
    <property type="molecule type" value="Genomic_DNA"/>
</dbReference>
<feature type="region of interest" description="Disordered" evidence="1">
    <location>
        <begin position="132"/>
        <end position="206"/>
    </location>
</feature>
<feature type="transmembrane region" description="Helical" evidence="2">
    <location>
        <begin position="37"/>
        <end position="61"/>
    </location>
</feature>